<dbReference type="Proteomes" id="UP000244934">
    <property type="component" value="Unassembled WGS sequence"/>
</dbReference>
<keyword evidence="14" id="KW-1185">Reference proteome</keyword>
<protein>
    <recommendedName>
        <fullName evidence="4 12">Heme exporter protein D</fullName>
    </recommendedName>
</protein>
<comment type="function">
    <text evidence="1 12">Required for the export of heme to the periplasm for the biogenesis of c-type cytochromes.</text>
</comment>
<comment type="similarity">
    <text evidence="3 12">Belongs to the CcmD/CycX/HelD family.</text>
</comment>
<dbReference type="GO" id="GO:0017004">
    <property type="term" value="P:cytochrome complex assembly"/>
    <property type="evidence" value="ECO:0007669"/>
    <property type="project" value="UniProtKB-KW"/>
</dbReference>
<sequence>MAFESLADFWAMNGYAVYVWPAFGVVLGSLVAFALYSLLEQRRLLRHVAALERRERQCPTARPATDDGETT</sequence>
<keyword evidence="10 12" id="KW-1133">Transmembrane helix</keyword>
<dbReference type="GO" id="GO:0015886">
    <property type="term" value="P:heme transport"/>
    <property type="evidence" value="ECO:0007669"/>
    <property type="project" value="InterPro"/>
</dbReference>
<reference evidence="14" key="1">
    <citation type="submission" date="2018-03" db="EMBL/GenBank/DDBJ databases">
        <authorList>
            <person name="Navarro De La Torre S."/>
        </authorList>
    </citation>
    <scope>NUCLEOTIDE SEQUENCE [LARGE SCALE GENOMIC DNA]</scope>
    <source>
        <strain evidence="14">EAod3</strain>
    </source>
</reference>
<comment type="subcellular location">
    <subcellularLocation>
        <location evidence="2 12">Cell inner membrane</location>
        <topology evidence="2 12">Single-pass membrane protein</topology>
    </subcellularLocation>
</comment>
<evidence type="ECO:0000256" key="7">
    <source>
        <dbReference type="ARBA" id="ARBA00022519"/>
    </source>
</evidence>
<dbReference type="OrthoDB" id="9815607at2"/>
<evidence type="ECO:0000256" key="1">
    <source>
        <dbReference type="ARBA" id="ARBA00002442"/>
    </source>
</evidence>
<dbReference type="PANTHER" id="PTHR37531">
    <property type="entry name" value="HEME EXPORTER PROTEIN D"/>
    <property type="match status" value="1"/>
</dbReference>
<dbReference type="GO" id="GO:0005886">
    <property type="term" value="C:plasma membrane"/>
    <property type="evidence" value="ECO:0007669"/>
    <property type="project" value="UniProtKB-SubCell"/>
</dbReference>
<evidence type="ECO:0000313" key="13">
    <source>
        <dbReference type="EMBL" id="SPJ32953.1"/>
    </source>
</evidence>
<dbReference type="GO" id="GO:1903607">
    <property type="term" value="P:cytochrome c biosynthetic process"/>
    <property type="evidence" value="ECO:0007669"/>
    <property type="project" value="TreeGrafter"/>
</dbReference>
<keyword evidence="7 12" id="KW-0997">Cell inner membrane</keyword>
<evidence type="ECO:0000256" key="12">
    <source>
        <dbReference type="RuleBase" id="RU363101"/>
    </source>
</evidence>
<keyword evidence="5 12" id="KW-0813">Transport</keyword>
<dbReference type="InterPro" id="IPR007078">
    <property type="entry name" value="Haem_export_protD_CcmD"/>
</dbReference>
<keyword evidence="11 12" id="KW-0472">Membrane</keyword>
<evidence type="ECO:0000256" key="11">
    <source>
        <dbReference type="ARBA" id="ARBA00023136"/>
    </source>
</evidence>
<name>A0A2R8CJA5_9GAMM</name>
<evidence type="ECO:0000256" key="4">
    <source>
        <dbReference type="ARBA" id="ARBA00016461"/>
    </source>
</evidence>
<dbReference type="Pfam" id="PF04995">
    <property type="entry name" value="CcmD"/>
    <property type="match status" value="1"/>
</dbReference>
<dbReference type="RefSeq" id="WP_108841733.1">
    <property type="nucleotide sequence ID" value="NZ_ONZI01000001.1"/>
</dbReference>
<evidence type="ECO:0000313" key="14">
    <source>
        <dbReference type="Proteomes" id="UP000244934"/>
    </source>
</evidence>
<proteinExistence type="inferred from homology"/>
<accession>A0A2R8CJA5</accession>
<keyword evidence="8 12" id="KW-0812">Transmembrane</keyword>
<evidence type="ECO:0000256" key="8">
    <source>
        <dbReference type="ARBA" id="ARBA00022692"/>
    </source>
</evidence>
<dbReference type="InterPro" id="IPR052075">
    <property type="entry name" value="Heme_exporter_D"/>
</dbReference>
<dbReference type="NCBIfam" id="TIGR03141">
    <property type="entry name" value="cytochro_ccmD"/>
    <property type="match status" value="1"/>
</dbReference>
<evidence type="ECO:0000256" key="9">
    <source>
        <dbReference type="ARBA" id="ARBA00022748"/>
    </source>
</evidence>
<evidence type="ECO:0000256" key="2">
    <source>
        <dbReference type="ARBA" id="ARBA00004377"/>
    </source>
</evidence>
<evidence type="ECO:0000256" key="10">
    <source>
        <dbReference type="ARBA" id="ARBA00022989"/>
    </source>
</evidence>
<dbReference type="PANTHER" id="PTHR37531:SF1">
    <property type="entry name" value="HEME EXPORTER PROTEIN D"/>
    <property type="match status" value="1"/>
</dbReference>
<gene>
    <name evidence="13" type="ORF">KSP9073_00955</name>
</gene>
<dbReference type="AlphaFoldDB" id="A0A2R8CJA5"/>
<evidence type="ECO:0000256" key="5">
    <source>
        <dbReference type="ARBA" id="ARBA00022448"/>
    </source>
</evidence>
<evidence type="ECO:0000256" key="3">
    <source>
        <dbReference type="ARBA" id="ARBA00008741"/>
    </source>
</evidence>
<feature type="transmembrane region" description="Helical" evidence="12">
    <location>
        <begin position="15"/>
        <end position="39"/>
    </location>
</feature>
<keyword evidence="6 12" id="KW-1003">Cell membrane</keyword>
<organism evidence="13 14">
    <name type="scientific">Kushneria phyllosphaerae</name>
    <dbReference type="NCBI Taxonomy" id="2100822"/>
    <lineage>
        <taxon>Bacteria</taxon>
        <taxon>Pseudomonadati</taxon>
        <taxon>Pseudomonadota</taxon>
        <taxon>Gammaproteobacteria</taxon>
        <taxon>Oceanospirillales</taxon>
        <taxon>Halomonadaceae</taxon>
        <taxon>Kushneria</taxon>
    </lineage>
</organism>
<keyword evidence="9 12" id="KW-0201">Cytochrome c-type biogenesis</keyword>
<dbReference type="EMBL" id="ONZI01000001">
    <property type="protein sequence ID" value="SPJ32953.1"/>
    <property type="molecule type" value="Genomic_DNA"/>
</dbReference>
<evidence type="ECO:0000256" key="6">
    <source>
        <dbReference type="ARBA" id="ARBA00022475"/>
    </source>
</evidence>